<dbReference type="EMBL" id="BK015907">
    <property type="protein sequence ID" value="DAF84618.1"/>
    <property type="molecule type" value="Genomic_DNA"/>
</dbReference>
<organism evidence="1">
    <name type="scientific">Myoviridae sp. ctLEM34</name>
    <dbReference type="NCBI Taxonomy" id="2825082"/>
    <lineage>
        <taxon>Viruses</taxon>
        <taxon>Duplodnaviria</taxon>
        <taxon>Heunggongvirae</taxon>
        <taxon>Uroviricota</taxon>
        <taxon>Caudoviricetes</taxon>
    </lineage>
</organism>
<dbReference type="InterPro" id="IPR036410">
    <property type="entry name" value="HSP_DnaJ_Cys-rich_dom_sf"/>
</dbReference>
<dbReference type="SUPFAM" id="SSF57938">
    <property type="entry name" value="DnaJ/Hsp40 cysteine-rich domain"/>
    <property type="match status" value="1"/>
</dbReference>
<name>A0A8S5TQY0_9CAUD</name>
<reference evidence="1" key="1">
    <citation type="journal article" date="2021" name="Proc. Natl. Acad. Sci. U.S.A.">
        <title>A Catalog of Tens of Thousands of Viruses from Human Metagenomes Reveals Hidden Associations with Chronic Diseases.</title>
        <authorList>
            <person name="Tisza M.J."/>
            <person name="Buck C.B."/>
        </authorList>
    </citation>
    <scope>NUCLEOTIDE SEQUENCE</scope>
    <source>
        <strain evidence="1">CtLEM34</strain>
    </source>
</reference>
<sequence length="55" mass="6120">MKREVLKPTRVALCRKCCGSGLLLSKATCPQCEGSGRVLVSCKMLLDIRPYKKNH</sequence>
<dbReference type="Gene3D" id="6.20.20.10">
    <property type="match status" value="1"/>
</dbReference>
<proteinExistence type="predicted"/>
<protein>
    <submittedName>
        <fullName evidence="1">Chaperone protein</fullName>
    </submittedName>
</protein>
<accession>A0A8S5TQY0</accession>
<evidence type="ECO:0000313" key="1">
    <source>
        <dbReference type="EMBL" id="DAF84618.1"/>
    </source>
</evidence>